<evidence type="ECO:0000256" key="5">
    <source>
        <dbReference type="ARBA" id="ARBA00022825"/>
    </source>
</evidence>
<comment type="subcellular location">
    <subcellularLocation>
        <location evidence="1">Secreted</location>
    </subcellularLocation>
</comment>
<evidence type="ECO:0000256" key="2">
    <source>
        <dbReference type="ARBA" id="ARBA00022525"/>
    </source>
</evidence>
<feature type="domain" description="Peptidase S1" evidence="9">
    <location>
        <begin position="193"/>
        <end position="424"/>
    </location>
</feature>
<feature type="compositionally biased region" description="Pro residues" evidence="8">
    <location>
        <begin position="143"/>
        <end position="153"/>
    </location>
</feature>
<dbReference type="Proteomes" id="UP000678499">
    <property type="component" value="Unassembled WGS sequence"/>
</dbReference>
<evidence type="ECO:0000313" key="10">
    <source>
        <dbReference type="EMBL" id="CAD7277833.1"/>
    </source>
</evidence>
<organism evidence="10">
    <name type="scientific">Notodromas monacha</name>
    <dbReference type="NCBI Taxonomy" id="399045"/>
    <lineage>
        <taxon>Eukaryota</taxon>
        <taxon>Metazoa</taxon>
        <taxon>Ecdysozoa</taxon>
        <taxon>Arthropoda</taxon>
        <taxon>Crustacea</taxon>
        <taxon>Oligostraca</taxon>
        <taxon>Ostracoda</taxon>
        <taxon>Podocopa</taxon>
        <taxon>Podocopida</taxon>
        <taxon>Cypridocopina</taxon>
        <taxon>Cypridoidea</taxon>
        <taxon>Cyprididae</taxon>
        <taxon>Notodromas</taxon>
    </lineage>
</organism>
<keyword evidence="6" id="KW-1015">Disulfide bond</keyword>
<feature type="region of interest" description="Disordered" evidence="8">
    <location>
        <begin position="62"/>
        <end position="161"/>
    </location>
</feature>
<dbReference type="AlphaFoldDB" id="A0A7R9BP36"/>
<keyword evidence="2" id="KW-0964">Secreted</keyword>
<keyword evidence="11" id="KW-1185">Reference proteome</keyword>
<dbReference type="GO" id="GO:0006508">
    <property type="term" value="P:proteolysis"/>
    <property type="evidence" value="ECO:0007669"/>
    <property type="project" value="UniProtKB-KW"/>
</dbReference>
<evidence type="ECO:0000256" key="3">
    <source>
        <dbReference type="ARBA" id="ARBA00022670"/>
    </source>
</evidence>
<protein>
    <recommendedName>
        <fullName evidence="9">Peptidase S1 domain-containing protein</fullName>
    </recommendedName>
</protein>
<evidence type="ECO:0000256" key="4">
    <source>
        <dbReference type="ARBA" id="ARBA00022801"/>
    </source>
</evidence>
<evidence type="ECO:0000259" key="9">
    <source>
        <dbReference type="PROSITE" id="PS50240"/>
    </source>
</evidence>
<dbReference type="EMBL" id="CAJPEX010001028">
    <property type="protein sequence ID" value="CAG0917985.1"/>
    <property type="molecule type" value="Genomic_DNA"/>
</dbReference>
<evidence type="ECO:0000256" key="7">
    <source>
        <dbReference type="RuleBase" id="RU363034"/>
    </source>
</evidence>
<dbReference type="InterPro" id="IPR033116">
    <property type="entry name" value="TRYPSIN_SER"/>
</dbReference>
<feature type="non-terminal residue" evidence="10">
    <location>
        <position position="1"/>
    </location>
</feature>
<proteinExistence type="predicted"/>
<accession>A0A7R9BP36</accession>
<evidence type="ECO:0000313" key="11">
    <source>
        <dbReference type="Proteomes" id="UP000678499"/>
    </source>
</evidence>
<evidence type="ECO:0000256" key="1">
    <source>
        <dbReference type="ARBA" id="ARBA00004613"/>
    </source>
</evidence>
<name>A0A7R9BP36_9CRUS</name>
<keyword evidence="3 7" id="KW-0645">Protease</keyword>
<dbReference type="PANTHER" id="PTHR24264:SF54">
    <property type="entry name" value="PEPTIDASE S1 DOMAIN-CONTAINING PROTEIN"/>
    <property type="match status" value="1"/>
</dbReference>
<dbReference type="InterPro" id="IPR043504">
    <property type="entry name" value="Peptidase_S1_PA_chymotrypsin"/>
</dbReference>
<dbReference type="PROSITE" id="PS50240">
    <property type="entry name" value="TRYPSIN_DOM"/>
    <property type="match status" value="1"/>
</dbReference>
<dbReference type="FunFam" id="2.40.10.10:FF:000038">
    <property type="entry name" value="Serine protease"/>
    <property type="match status" value="1"/>
</dbReference>
<feature type="compositionally biased region" description="Low complexity" evidence="8">
    <location>
        <begin position="113"/>
        <end position="129"/>
    </location>
</feature>
<dbReference type="InterPro" id="IPR050127">
    <property type="entry name" value="Serine_Proteases_S1"/>
</dbReference>
<reference evidence="10" key="1">
    <citation type="submission" date="2020-11" db="EMBL/GenBank/DDBJ databases">
        <authorList>
            <person name="Tran Van P."/>
        </authorList>
    </citation>
    <scope>NUCLEOTIDE SEQUENCE</scope>
</reference>
<dbReference type="InterPro" id="IPR001314">
    <property type="entry name" value="Peptidase_S1A"/>
</dbReference>
<keyword evidence="5 7" id="KW-0720">Serine protease</keyword>
<dbReference type="PRINTS" id="PR00722">
    <property type="entry name" value="CHYMOTRYPSIN"/>
</dbReference>
<dbReference type="Gene3D" id="2.40.10.10">
    <property type="entry name" value="Trypsin-like serine proteases"/>
    <property type="match status" value="1"/>
</dbReference>
<keyword evidence="4 7" id="KW-0378">Hydrolase</keyword>
<dbReference type="CDD" id="cd00190">
    <property type="entry name" value="Tryp_SPc"/>
    <property type="match status" value="1"/>
</dbReference>
<dbReference type="Pfam" id="PF00089">
    <property type="entry name" value="Trypsin"/>
    <property type="match status" value="1"/>
</dbReference>
<dbReference type="EMBL" id="OA883065">
    <property type="protein sequence ID" value="CAD7277833.1"/>
    <property type="molecule type" value="Genomic_DNA"/>
</dbReference>
<dbReference type="SMART" id="SM00020">
    <property type="entry name" value="Tryp_SPc"/>
    <property type="match status" value="1"/>
</dbReference>
<dbReference type="InterPro" id="IPR001254">
    <property type="entry name" value="Trypsin_dom"/>
</dbReference>
<dbReference type="InterPro" id="IPR018114">
    <property type="entry name" value="TRYPSIN_HIS"/>
</dbReference>
<dbReference type="PANTHER" id="PTHR24264">
    <property type="entry name" value="TRYPSIN-RELATED"/>
    <property type="match status" value="1"/>
</dbReference>
<evidence type="ECO:0000256" key="6">
    <source>
        <dbReference type="ARBA" id="ARBA00023157"/>
    </source>
</evidence>
<gene>
    <name evidence="10" type="ORF">NMOB1V02_LOCUS5556</name>
</gene>
<sequence>ERLLECAVAACCGQFNFNPFRNILNNVANQAQSFVNANPQVNPFPGVNIPDIVNNLPINIQVRPPPNSGGGRPGQPGRPFRPGCAPGTIRPDGSCRPQRPGFPPGLPPPNPFQPTTTTTTLAPPTLAPNIDLPADHIFNPTTQAPPPPPPPPSTTAKPAGLQCPNNLGCGVKPQQRVAQLGRKKRSPQLRPVIVGGKLALIQDWPWIVALLRDGTDPYCGGALITNRHVLTASHCVQPFTAPEIKVRVGEHDFDVTTDSFHKDFGVRRIIKHPQYNTKTYHNDIAVISMDGTADFSCNVWPICLPDVGDEYTGKTATVAGWGTVSYGGETSNQLREVSFAVWNQDDCSKSYPSRIQDTQMCAGVAEGGKDSCQGDSGGPLVMEKDGRFQLIGIVSYGARCAQAGFPGVYTKVNKYMDWIRTTIQEDFAG</sequence>
<dbReference type="OrthoDB" id="9977936at2759"/>
<dbReference type="SUPFAM" id="SSF50494">
    <property type="entry name" value="Trypsin-like serine proteases"/>
    <property type="match status" value="1"/>
</dbReference>
<evidence type="ECO:0000256" key="8">
    <source>
        <dbReference type="SAM" id="MobiDB-lite"/>
    </source>
</evidence>
<dbReference type="InterPro" id="IPR009003">
    <property type="entry name" value="Peptidase_S1_PA"/>
</dbReference>
<dbReference type="GO" id="GO:0005615">
    <property type="term" value="C:extracellular space"/>
    <property type="evidence" value="ECO:0007669"/>
    <property type="project" value="TreeGrafter"/>
</dbReference>
<feature type="compositionally biased region" description="Pro residues" evidence="8">
    <location>
        <begin position="100"/>
        <end position="112"/>
    </location>
</feature>
<dbReference type="PROSITE" id="PS00135">
    <property type="entry name" value="TRYPSIN_SER"/>
    <property type="match status" value="1"/>
</dbReference>
<dbReference type="GO" id="GO:0004252">
    <property type="term" value="F:serine-type endopeptidase activity"/>
    <property type="evidence" value="ECO:0007669"/>
    <property type="project" value="InterPro"/>
</dbReference>
<dbReference type="PROSITE" id="PS00134">
    <property type="entry name" value="TRYPSIN_HIS"/>
    <property type="match status" value="1"/>
</dbReference>